<comment type="caution">
    <text evidence="15">The sequence shown here is derived from an EMBL/GenBank/DDBJ whole genome shotgun (WGS) entry which is preliminary data.</text>
</comment>
<sequence length="551" mass="61514">MRAKNHLLQSLQTIVREMDLTWPEKATIEPPKDRQHGDMAANIAMVLAKQAHMSPRDLAARIAGALQKNDPHIERIEIAGPGFLNITFSRDFWRQTMRVIEQSGDRYGSVTVGAGKKAQVEYVSANPTGPLHIGHGRGAAVGDSLARLLRFAGYTVETEYYINDAGRQMFILGSSVLFRARQLSSQNLPDPEDFYRGDYIKDIAAEVLNLHPGLMSMPEEEALNICRDYALNTILDGIKKDLADFNVEHQVWFSEKSLLAEGAVDKTFDRLRKAGLAFDQDGALWFRTTDFGDDKDRVLKKSDGLLTYFASDIAYHDNKYDRGFDLCVDIWGADHHGYVPRMRAAVEALGKPKESFEVILVQLVNLLRGGEQVAMSTRAGQFDTLEEVVKEVGRDAARFMFLSRKSDSHLDFDLDLVKRQSMDNPVYYVQYAHARIASVLRKAEERGIRLPATSDAALLAALNAPEEMDILRLLEQFEDVVESAARQLAPHHISFYMQEVASALHRFYANTPILNAGDETVVAARLALLKCVACVIRNGLSILGVSAPKSM</sequence>
<dbReference type="InterPro" id="IPR014729">
    <property type="entry name" value="Rossmann-like_a/b/a_fold"/>
</dbReference>
<evidence type="ECO:0000256" key="10">
    <source>
        <dbReference type="ARBA" id="ARBA00049339"/>
    </source>
</evidence>
<dbReference type="PANTHER" id="PTHR11956:SF5">
    <property type="entry name" value="ARGININE--TRNA LIGASE, CYTOPLASMIC"/>
    <property type="match status" value="1"/>
</dbReference>
<dbReference type="PANTHER" id="PTHR11956">
    <property type="entry name" value="ARGINYL-TRNA SYNTHETASE"/>
    <property type="match status" value="1"/>
</dbReference>
<keyword evidence="8 11" id="KW-0648">Protein biosynthesis</keyword>
<dbReference type="Gene3D" id="1.10.730.10">
    <property type="entry name" value="Isoleucyl-tRNA Synthetase, Domain 1"/>
    <property type="match status" value="1"/>
</dbReference>
<dbReference type="RefSeq" id="WP_174410035.1">
    <property type="nucleotide sequence ID" value="NZ_BLVP01000008.1"/>
</dbReference>
<dbReference type="InterPro" id="IPR001412">
    <property type="entry name" value="aa-tRNA-synth_I_CS"/>
</dbReference>
<evidence type="ECO:0000256" key="12">
    <source>
        <dbReference type="RuleBase" id="RU363038"/>
    </source>
</evidence>
<evidence type="ECO:0000256" key="6">
    <source>
        <dbReference type="ARBA" id="ARBA00022741"/>
    </source>
</evidence>
<evidence type="ECO:0000256" key="7">
    <source>
        <dbReference type="ARBA" id="ARBA00022840"/>
    </source>
</evidence>
<evidence type="ECO:0000256" key="2">
    <source>
        <dbReference type="ARBA" id="ARBA00005594"/>
    </source>
</evidence>
<dbReference type="SUPFAM" id="SSF47323">
    <property type="entry name" value="Anticodon-binding domain of a subclass of class I aminoacyl-tRNA synthetases"/>
    <property type="match status" value="1"/>
</dbReference>
<evidence type="ECO:0000256" key="3">
    <source>
        <dbReference type="ARBA" id="ARBA00011245"/>
    </source>
</evidence>
<keyword evidence="16" id="KW-1185">Reference proteome</keyword>
<gene>
    <name evidence="11 15" type="primary">argS</name>
    <name evidence="15" type="ORF">DSM19430T_21210</name>
</gene>
<accession>A0A7J0BUQ6</accession>
<dbReference type="NCBIfam" id="TIGR00456">
    <property type="entry name" value="argS"/>
    <property type="match status" value="1"/>
</dbReference>
<dbReference type="InterPro" id="IPR036695">
    <property type="entry name" value="Arg-tRNA-synth_N_sf"/>
</dbReference>
<keyword evidence="5 11" id="KW-0436">Ligase</keyword>
<evidence type="ECO:0000256" key="4">
    <source>
        <dbReference type="ARBA" id="ARBA00022490"/>
    </source>
</evidence>
<feature type="domain" description="Arginyl tRNA synthetase N-terminal" evidence="14">
    <location>
        <begin position="1"/>
        <end position="88"/>
    </location>
</feature>
<feature type="short sequence motif" description="'HIGH' region" evidence="11">
    <location>
        <begin position="125"/>
        <end position="135"/>
    </location>
</feature>
<evidence type="ECO:0000259" key="13">
    <source>
        <dbReference type="SMART" id="SM00836"/>
    </source>
</evidence>
<dbReference type="Pfam" id="PF05746">
    <property type="entry name" value="DALR_1"/>
    <property type="match status" value="1"/>
</dbReference>
<comment type="catalytic activity">
    <reaction evidence="10 11">
        <text>tRNA(Arg) + L-arginine + ATP = L-arginyl-tRNA(Arg) + AMP + diphosphate</text>
        <dbReference type="Rhea" id="RHEA:20301"/>
        <dbReference type="Rhea" id="RHEA-COMP:9658"/>
        <dbReference type="Rhea" id="RHEA-COMP:9673"/>
        <dbReference type="ChEBI" id="CHEBI:30616"/>
        <dbReference type="ChEBI" id="CHEBI:32682"/>
        <dbReference type="ChEBI" id="CHEBI:33019"/>
        <dbReference type="ChEBI" id="CHEBI:78442"/>
        <dbReference type="ChEBI" id="CHEBI:78513"/>
        <dbReference type="ChEBI" id="CHEBI:456215"/>
        <dbReference type="EC" id="6.1.1.19"/>
    </reaction>
</comment>
<comment type="similarity">
    <text evidence="2 11 12">Belongs to the class-I aminoacyl-tRNA synthetase family.</text>
</comment>
<dbReference type="SUPFAM" id="SSF52374">
    <property type="entry name" value="Nucleotidylyl transferase"/>
    <property type="match status" value="1"/>
</dbReference>
<evidence type="ECO:0000256" key="11">
    <source>
        <dbReference type="HAMAP-Rule" id="MF_00123"/>
    </source>
</evidence>
<name>A0A7J0BUQ6_9BACT</name>
<dbReference type="InterPro" id="IPR008909">
    <property type="entry name" value="DALR_anticod-bd"/>
</dbReference>
<protein>
    <recommendedName>
        <fullName evidence="11">Arginine--tRNA ligase</fullName>
        <ecNumber evidence="11">6.1.1.19</ecNumber>
    </recommendedName>
    <alternativeName>
        <fullName evidence="11">Arginyl-tRNA synthetase</fullName>
        <shortName evidence="11">ArgRS</shortName>
    </alternativeName>
</protein>
<dbReference type="PRINTS" id="PR01038">
    <property type="entry name" value="TRNASYNTHARG"/>
</dbReference>
<proteinExistence type="inferred from homology"/>
<evidence type="ECO:0000259" key="14">
    <source>
        <dbReference type="SMART" id="SM01016"/>
    </source>
</evidence>
<dbReference type="Pfam" id="PF00750">
    <property type="entry name" value="tRNA-synt_1d"/>
    <property type="match status" value="1"/>
</dbReference>
<dbReference type="GO" id="GO:0005524">
    <property type="term" value="F:ATP binding"/>
    <property type="evidence" value="ECO:0007669"/>
    <property type="project" value="UniProtKB-UniRule"/>
</dbReference>
<evidence type="ECO:0000313" key="15">
    <source>
        <dbReference type="EMBL" id="GFM37437.1"/>
    </source>
</evidence>
<dbReference type="InterPro" id="IPR005148">
    <property type="entry name" value="Arg-tRNA-synth_N"/>
</dbReference>
<dbReference type="CDD" id="cd00671">
    <property type="entry name" value="ArgRS_core"/>
    <property type="match status" value="1"/>
</dbReference>
<evidence type="ECO:0000256" key="5">
    <source>
        <dbReference type="ARBA" id="ARBA00022598"/>
    </source>
</evidence>
<dbReference type="FunFam" id="1.10.730.10:FF:000008">
    <property type="entry name" value="Arginine--tRNA ligase"/>
    <property type="match status" value="1"/>
</dbReference>
<reference evidence="15 16" key="1">
    <citation type="submission" date="2020-05" db="EMBL/GenBank/DDBJ databases">
        <title>Draft genome sequence of Desulfovibrio psychrotolerans JS1T.</title>
        <authorList>
            <person name="Ueno A."/>
            <person name="Tamazawa S."/>
            <person name="Tamamura S."/>
            <person name="Murakami T."/>
            <person name="Kiyama T."/>
            <person name="Inomata H."/>
            <person name="Amano Y."/>
            <person name="Miyakawa K."/>
            <person name="Tamaki H."/>
            <person name="Naganuma T."/>
            <person name="Kaneko K."/>
        </authorList>
    </citation>
    <scope>NUCLEOTIDE SEQUENCE [LARGE SCALE GENOMIC DNA]</scope>
    <source>
        <strain evidence="15 16">JS1</strain>
    </source>
</reference>
<dbReference type="InterPro" id="IPR001278">
    <property type="entry name" value="Arg-tRNA-ligase"/>
</dbReference>
<keyword evidence="7 11" id="KW-0067">ATP-binding</keyword>
<dbReference type="GO" id="GO:0005737">
    <property type="term" value="C:cytoplasm"/>
    <property type="evidence" value="ECO:0007669"/>
    <property type="project" value="UniProtKB-SubCell"/>
</dbReference>
<organism evidence="15 16">
    <name type="scientific">Desulfovibrio psychrotolerans</name>
    <dbReference type="NCBI Taxonomy" id="415242"/>
    <lineage>
        <taxon>Bacteria</taxon>
        <taxon>Pseudomonadati</taxon>
        <taxon>Thermodesulfobacteriota</taxon>
        <taxon>Desulfovibrionia</taxon>
        <taxon>Desulfovibrionales</taxon>
        <taxon>Desulfovibrionaceae</taxon>
        <taxon>Desulfovibrio</taxon>
    </lineage>
</organism>
<feature type="domain" description="DALR anticodon binding" evidence="13">
    <location>
        <begin position="429"/>
        <end position="551"/>
    </location>
</feature>
<dbReference type="PROSITE" id="PS00178">
    <property type="entry name" value="AA_TRNA_LIGASE_I"/>
    <property type="match status" value="1"/>
</dbReference>
<evidence type="ECO:0000313" key="16">
    <source>
        <dbReference type="Proteomes" id="UP000503820"/>
    </source>
</evidence>
<dbReference type="GO" id="GO:0006420">
    <property type="term" value="P:arginyl-tRNA aminoacylation"/>
    <property type="evidence" value="ECO:0007669"/>
    <property type="project" value="UniProtKB-UniRule"/>
</dbReference>
<keyword evidence="4 11" id="KW-0963">Cytoplasm</keyword>
<evidence type="ECO:0000256" key="1">
    <source>
        <dbReference type="ARBA" id="ARBA00004496"/>
    </source>
</evidence>
<comment type="subcellular location">
    <subcellularLocation>
        <location evidence="1 11">Cytoplasm</location>
    </subcellularLocation>
</comment>
<keyword evidence="9 11" id="KW-0030">Aminoacyl-tRNA synthetase</keyword>
<dbReference type="SUPFAM" id="SSF55190">
    <property type="entry name" value="Arginyl-tRNA synthetase (ArgRS), N-terminal 'additional' domain"/>
    <property type="match status" value="1"/>
</dbReference>
<dbReference type="SMART" id="SM00836">
    <property type="entry name" value="DALR_1"/>
    <property type="match status" value="1"/>
</dbReference>
<dbReference type="AlphaFoldDB" id="A0A7J0BUQ6"/>
<dbReference type="FunFam" id="3.40.50.620:FF:000062">
    <property type="entry name" value="Arginine--tRNA ligase"/>
    <property type="match status" value="1"/>
</dbReference>
<evidence type="ECO:0000256" key="9">
    <source>
        <dbReference type="ARBA" id="ARBA00023146"/>
    </source>
</evidence>
<keyword evidence="6 11" id="KW-0547">Nucleotide-binding</keyword>
<dbReference type="Proteomes" id="UP000503820">
    <property type="component" value="Unassembled WGS sequence"/>
</dbReference>
<dbReference type="EC" id="6.1.1.19" evidence="11"/>
<dbReference type="InterPro" id="IPR035684">
    <property type="entry name" value="ArgRS_core"/>
</dbReference>
<comment type="subunit">
    <text evidence="3 11">Monomer.</text>
</comment>
<dbReference type="SMART" id="SM01016">
    <property type="entry name" value="Arg_tRNA_synt_N"/>
    <property type="match status" value="1"/>
</dbReference>
<dbReference type="EMBL" id="BLVP01000008">
    <property type="protein sequence ID" value="GFM37437.1"/>
    <property type="molecule type" value="Genomic_DNA"/>
</dbReference>
<dbReference type="InterPro" id="IPR009080">
    <property type="entry name" value="tRNAsynth_Ia_anticodon-bd"/>
</dbReference>
<evidence type="ECO:0000256" key="8">
    <source>
        <dbReference type="ARBA" id="ARBA00022917"/>
    </source>
</evidence>
<dbReference type="GO" id="GO:0004814">
    <property type="term" value="F:arginine-tRNA ligase activity"/>
    <property type="evidence" value="ECO:0007669"/>
    <property type="project" value="UniProtKB-UniRule"/>
</dbReference>
<dbReference type="Gene3D" id="3.40.50.620">
    <property type="entry name" value="HUPs"/>
    <property type="match status" value="1"/>
</dbReference>
<dbReference type="Gene3D" id="3.30.1360.70">
    <property type="entry name" value="Arginyl tRNA synthetase N-terminal domain"/>
    <property type="match status" value="1"/>
</dbReference>
<dbReference type="HAMAP" id="MF_00123">
    <property type="entry name" value="Arg_tRNA_synth"/>
    <property type="match status" value="1"/>
</dbReference>
<dbReference type="Pfam" id="PF03485">
    <property type="entry name" value="Arg_tRNA_synt_N"/>
    <property type="match status" value="1"/>
</dbReference>